<dbReference type="EMBL" id="KZ613939">
    <property type="protein sequence ID" value="PMD46331.1"/>
    <property type="molecule type" value="Genomic_DNA"/>
</dbReference>
<dbReference type="STRING" id="1149755.A0A2J6S6D5"/>
<dbReference type="Gene3D" id="3.40.50.1820">
    <property type="entry name" value="alpha/beta hydrolase"/>
    <property type="match status" value="1"/>
</dbReference>
<dbReference type="OrthoDB" id="442243at2759"/>
<dbReference type="InterPro" id="IPR029058">
    <property type="entry name" value="AB_hydrolase_fold"/>
</dbReference>
<organism evidence="1 2">
    <name type="scientific">Hyaloscypha variabilis (strain UAMH 11265 / GT02V1 / F)</name>
    <name type="common">Meliniomyces variabilis</name>
    <dbReference type="NCBI Taxonomy" id="1149755"/>
    <lineage>
        <taxon>Eukaryota</taxon>
        <taxon>Fungi</taxon>
        <taxon>Dikarya</taxon>
        <taxon>Ascomycota</taxon>
        <taxon>Pezizomycotina</taxon>
        <taxon>Leotiomycetes</taxon>
        <taxon>Helotiales</taxon>
        <taxon>Hyaloscyphaceae</taxon>
        <taxon>Hyaloscypha</taxon>
        <taxon>Hyaloscypha variabilis</taxon>
    </lineage>
</organism>
<protein>
    <recommendedName>
        <fullName evidence="3">DUF676 domain-containing protein</fullName>
    </recommendedName>
</protein>
<name>A0A2J6S6D5_HYAVF</name>
<gene>
    <name evidence="1" type="ORF">L207DRAFT_551510</name>
</gene>
<dbReference type="PANTHER" id="PTHR47842">
    <property type="entry name" value="EXPRESSED PROTEIN"/>
    <property type="match status" value="1"/>
</dbReference>
<evidence type="ECO:0008006" key="3">
    <source>
        <dbReference type="Google" id="ProtNLM"/>
    </source>
</evidence>
<evidence type="ECO:0000313" key="2">
    <source>
        <dbReference type="Proteomes" id="UP000235786"/>
    </source>
</evidence>
<reference evidence="1 2" key="1">
    <citation type="submission" date="2016-04" db="EMBL/GenBank/DDBJ databases">
        <title>A degradative enzymes factory behind the ericoid mycorrhizal symbiosis.</title>
        <authorList>
            <consortium name="DOE Joint Genome Institute"/>
            <person name="Martino E."/>
            <person name="Morin E."/>
            <person name="Grelet G."/>
            <person name="Kuo A."/>
            <person name="Kohler A."/>
            <person name="Daghino S."/>
            <person name="Barry K."/>
            <person name="Choi C."/>
            <person name="Cichocki N."/>
            <person name="Clum A."/>
            <person name="Copeland A."/>
            <person name="Hainaut M."/>
            <person name="Haridas S."/>
            <person name="Labutti K."/>
            <person name="Lindquist E."/>
            <person name="Lipzen A."/>
            <person name="Khouja H.-R."/>
            <person name="Murat C."/>
            <person name="Ohm R."/>
            <person name="Olson A."/>
            <person name="Spatafora J."/>
            <person name="Veneault-Fourrey C."/>
            <person name="Henrissat B."/>
            <person name="Grigoriev I."/>
            <person name="Martin F."/>
            <person name="Perotto S."/>
        </authorList>
    </citation>
    <scope>NUCLEOTIDE SEQUENCE [LARGE SCALE GENOMIC DNA]</scope>
    <source>
        <strain evidence="1 2">F</strain>
    </source>
</reference>
<dbReference type="SUPFAM" id="SSF53474">
    <property type="entry name" value="alpha/beta-Hydrolases"/>
    <property type="match status" value="1"/>
</dbReference>
<dbReference type="AlphaFoldDB" id="A0A2J6S6D5"/>
<keyword evidence="2" id="KW-1185">Reference proteome</keyword>
<dbReference type="Proteomes" id="UP000235786">
    <property type="component" value="Unassembled WGS sequence"/>
</dbReference>
<proteinExistence type="predicted"/>
<sequence>MRKVLLLVFIHGFKGGDTTFGTFPDHITALVQHALPKLDIRFLVYPAFETRGALEECVSRFRDWLLEKVIDIEVQNHTPSPTVDPSVRTVLIGHSMGGIVAADTLLALTTDLPVDTFASPDSKLPELNSFMFPYVQGVLAFDTPYLGISPGVVAHGAEEHYNTATSALTQLSGLTGAIWGTKAAADAEGSKDKKPIAALPAPPPSNAPVPMWQKWGKVAAIAGAGAAVVAAGGAAYLKREEITSGWSWATSHLEFVGCLMKGQELQKRVAGVVRLNKELHVGFGNLYTRLGKKAVSKGDGKTMVGSVIGNQRTFCNLPKKDSKEFWHEAINDEAGDETWAHMSMFYPKDNPGFYAMSEDAKKLIVQWATNEWSESSTGDIKLLDEREL</sequence>
<dbReference type="PANTHER" id="PTHR47842:SF1">
    <property type="entry name" value="DUF676 DOMAIN-CONTAINING PROTEIN"/>
    <property type="match status" value="1"/>
</dbReference>
<evidence type="ECO:0000313" key="1">
    <source>
        <dbReference type="EMBL" id="PMD46331.1"/>
    </source>
</evidence>
<accession>A0A2J6S6D5</accession>